<organism evidence="1 2">
    <name type="scientific">Marinitoga piezophila (strain DSM 14283 / JCM 11233 / KA3)</name>
    <dbReference type="NCBI Taxonomy" id="443254"/>
    <lineage>
        <taxon>Bacteria</taxon>
        <taxon>Thermotogati</taxon>
        <taxon>Thermotogota</taxon>
        <taxon>Thermotogae</taxon>
        <taxon>Petrotogales</taxon>
        <taxon>Petrotogaceae</taxon>
        <taxon>Marinitoga</taxon>
    </lineage>
</organism>
<sequence>MDLDFISFETFGIFIKDGFYPLLDGYGSSGMLELIKFDPSDEYPEVYYSEAKKEEYPFLDFNVEPYEVTTPPKILDDGTEAITMYKVYKTNNERVYVRELYRRIKRLKNGEVKIIEQYYDEGDVIVLENEEKKVFVMHKGSFGIDLNLDDDDNVVEVSDVYQYPDKEKRWGDEKD</sequence>
<dbReference type="Proteomes" id="UP000007161">
    <property type="component" value="Chromosome"/>
</dbReference>
<reference evidence="1 2" key="1">
    <citation type="journal article" date="2012" name="J. Bacteriol.">
        <title>Complete Genome Sequence of the Thermophilic, Piezophilic, Heterotrophic Bacterium Marinitoga piezophila KA3.</title>
        <authorList>
            <person name="Lucas S."/>
            <person name="Han J."/>
            <person name="Lapidus A."/>
            <person name="Cheng J.F."/>
            <person name="Goodwin L.A."/>
            <person name="Pitluck S."/>
            <person name="Peters L."/>
            <person name="Mikhailova N."/>
            <person name="Teshima H."/>
            <person name="Detter J.C."/>
            <person name="Han C."/>
            <person name="Tapia R."/>
            <person name="Land M."/>
            <person name="Hauser L."/>
            <person name="Kyrpides N.C."/>
            <person name="Ivanova N."/>
            <person name="Pagani I."/>
            <person name="Vannier P."/>
            <person name="Oger P."/>
            <person name="Bartlett D.H."/>
            <person name="Noll K.M."/>
            <person name="Woyke T."/>
            <person name="Jebbar M."/>
        </authorList>
    </citation>
    <scope>NUCLEOTIDE SEQUENCE [LARGE SCALE GENOMIC DNA]</scope>
    <source>
        <strain evidence="2">DSM 14283 / JCM 11233 / KA3</strain>
    </source>
</reference>
<protein>
    <submittedName>
        <fullName evidence="1">Uncharacterized protein</fullName>
    </submittedName>
</protein>
<evidence type="ECO:0000313" key="2">
    <source>
        <dbReference type="Proteomes" id="UP000007161"/>
    </source>
</evidence>
<keyword evidence="2" id="KW-1185">Reference proteome</keyword>
<accession>H2J399</accession>
<gene>
    <name evidence="1" type="ordered locus">Marpi_0161</name>
</gene>
<reference evidence="2" key="2">
    <citation type="submission" date="2012-01" db="EMBL/GenBank/DDBJ databases">
        <title>Complete sequence of chromosome of Marinitoga piezophila KA3.</title>
        <authorList>
            <person name="Lucas S."/>
            <person name="Han J."/>
            <person name="Lapidus A."/>
            <person name="Cheng J.-F."/>
            <person name="Goodwin L."/>
            <person name="Pitluck S."/>
            <person name="Peters L."/>
            <person name="Mikhailova N."/>
            <person name="Teshima H."/>
            <person name="Detter J.C."/>
            <person name="Han C."/>
            <person name="Tapia R."/>
            <person name="Land M."/>
            <person name="Hauser L."/>
            <person name="Kyrpides N."/>
            <person name="Ivanova N."/>
            <person name="Pagani I."/>
            <person name="Jebbar M."/>
            <person name="Vannier P."/>
            <person name="Oger P."/>
            <person name="Cario A."/>
            <person name="Bartlett D."/>
            <person name="Noll K.M."/>
            <person name="Woyke T."/>
        </authorList>
    </citation>
    <scope>NUCLEOTIDE SEQUENCE [LARGE SCALE GENOMIC DNA]</scope>
    <source>
        <strain evidence="2">DSM 14283 / JCM 11233 / KA3</strain>
    </source>
</reference>
<dbReference type="HOGENOM" id="CLU_1530759_0_0_0"/>
<dbReference type="STRING" id="443254.Marpi_0161"/>
<dbReference type="KEGG" id="mpz:Marpi_0161"/>
<dbReference type="RefSeq" id="WP_014295689.1">
    <property type="nucleotide sequence ID" value="NC_016751.1"/>
</dbReference>
<dbReference type="AlphaFoldDB" id="H2J399"/>
<proteinExistence type="predicted"/>
<name>H2J399_MARPK</name>
<dbReference type="EMBL" id="CP003257">
    <property type="protein sequence ID" value="AEX84617.1"/>
    <property type="molecule type" value="Genomic_DNA"/>
</dbReference>
<evidence type="ECO:0000313" key="1">
    <source>
        <dbReference type="EMBL" id="AEX84617.1"/>
    </source>
</evidence>